<dbReference type="AlphaFoldDB" id="D4DU78"/>
<sequence>MLSFPRRRESWLSRIKRQQKPLPPKPEQDSRLRGNDESLRQPETQRLPENQQASRASLPDLPIRTPHAPAIRRLHLQAA</sequence>
<evidence type="ECO:0000256" key="1">
    <source>
        <dbReference type="SAM" id="MobiDB-lite"/>
    </source>
</evidence>
<evidence type="ECO:0000313" key="2">
    <source>
        <dbReference type="EMBL" id="EFE48661.1"/>
    </source>
</evidence>
<reference evidence="2 3" key="1">
    <citation type="submission" date="2010-02" db="EMBL/GenBank/DDBJ databases">
        <authorList>
            <person name="Weinstock G."/>
            <person name="Sodergren E."/>
            <person name="Clifton S."/>
            <person name="Fulton L."/>
            <person name="Fulton B."/>
            <person name="Courtney L."/>
            <person name="Fronick C."/>
            <person name="Harrison M."/>
            <person name="Strong C."/>
            <person name="Farmer C."/>
            <person name="Delahaunty K."/>
            <person name="Markovic C."/>
            <person name="Hall O."/>
            <person name="Minx P."/>
            <person name="Tomlinson C."/>
            <person name="Mitreva M."/>
            <person name="Nelson J."/>
            <person name="Hou S."/>
            <person name="Wollam A."/>
            <person name="Pepin K.H."/>
            <person name="Johnson M."/>
            <person name="Bhonagiri V."/>
            <person name="Zhang X."/>
            <person name="Suruliraj S."/>
            <person name="Warren W."/>
            <person name="Chinwalla A."/>
            <person name="Mardis E.R."/>
            <person name="Wilson R.K."/>
        </authorList>
    </citation>
    <scope>NUCLEOTIDE SEQUENCE [LARGE SCALE GENOMIC DNA]</scope>
    <source>
        <strain evidence="2 3">ATCC 29315</strain>
    </source>
</reference>
<protein>
    <submittedName>
        <fullName evidence="2">Uncharacterized protein</fullName>
    </submittedName>
</protein>
<proteinExistence type="predicted"/>
<comment type="caution">
    <text evidence="2">The sequence shown here is derived from an EMBL/GenBank/DDBJ whole genome shotgun (WGS) entry which is preliminary data.</text>
</comment>
<feature type="compositionally biased region" description="Polar residues" evidence="1">
    <location>
        <begin position="41"/>
        <end position="55"/>
    </location>
</feature>
<dbReference type="Proteomes" id="UP000005536">
    <property type="component" value="Unassembled WGS sequence"/>
</dbReference>
<feature type="compositionally biased region" description="Basic and acidic residues" evidence="1">
    <location>
        <begin position="26"/>
        <end position="40"/>
    </location>
</feature>
<name>D4DU78_NEIEG</name>
<evidence type="ECO:0000313" key="3">
    <source>
        <dbReference type="Proteomes" id="UP000005536"/>
    </source>
</evidence>
<feature type="compositionally biased region" description="Basic residues" evidence="1">
    <location>
        <begin position="70"/>
        <end position="79"/>
    </location>
</feature>
<gene>
    <name evidence="2" type="ORF">NEIELOOT_02635</name>
</gene>
<dbReference type="EMBL" id="ADBF01000253">
    <property type="protein sequence ID" value="EFE48661.1"/>
    <property type="molecule type" value="Genomic_DNA"/>
</dbReference>
<feature type="compositionally biased region" description="Basic and acidic residues" evidence="1">
    <location>
        <begin position="1"/>
        <end position="11"/>
    </location>
</feature>
<accession>D4DU78</accession>
<feature type="region of interest" description="Disordered" evidence="1">
    <location>
        <begin position="1"/>
        <end position="79"/>
    </location>
</feature>
<organism evidence="2 3">
    <name type="scientific">Neisseria elongata subsp. glycolytica ATCC 29315</name>
    <dbReference type="NCBI Taxonomy" id="546263"/>
    <lineage>
        <taxon>Bacteria</taxon>
        <taxon>Pseudomonadati</taxon>
        <taxon>Pseudomonadota</taxon>
        <taxon>Betaproteobacteria</taxon>
        <taxon>Neisseriales</taxon>
        <taxon>Neisseriaceae</taxon>
        <taxon>Neisseria</taxon>
    </lineage>
</organism>